<accession>A0AAV7L973</accession>
<sequence>MRGPGRGQSNISWYIRLRDLGTADPRTKETERACSKYRERESRRPGGTGVIGPCARNITSQTWLRTVPHSAHAIHTRQRWIHTHSA</sequence>
<name>A0AAV7L973_PLEWA</name>
<feature type="region of interest" description="Disordered" evidence="1">
    <location>
        <begin position="24"/>
        <end position="53"/>
    </location>
</feature>
<evidence type="ECO:0000256" key="1">
    <source>
        <dbReference type="SAM" id="MobiDB-lite"/>
    </source>
</evidence>
<feature type="compositionally biased region" description="Basic and acidic residues" evidence="1">
    <location>
        <begin position="24"/>
        <end position="44"/>
    </location>
</feature>
<dbReference type="Proteomes" id="UP001066276">
    <property type="component" value="Chromosome 12"/>
</dbReference>
<comment type="caution">
    <text evidence="2">The sequence shown here is derived from an EMBL/GenBank/DDBJ whole genome shotgun (WGS) entry which is preliminary data.</text>
</comment>
<evidence type="ECO:0000313" key="2">
    <source>
        <dbReference type="EMBL" id="KAJ1084455.1"/>
    </source>
</evidence>
<dbReference type="EMBL" id="JANPWB010000016">
    <property type="protein sequence ID" value="KAJ1084455.1"/>
    <property type="molecule type" value="Genomic_DNA"/>
</dbReference>
<organism evidence="2 3">
    <name type="scientific">Pleurodeles waltl</name>
    <name type="common">Iberian ribbed newt</name>
    <dbReference type="NCBI Taxonomy" id="8319"/>
    <lineage>
        <taxon>Eukaryota</taxon>
        <taxon>Metazoa</taxon>
        <taxon>Chordata</taxon>
        <taxon>Craniata</taxon>
        <taxon>Vertebrata</taxon>
        <taxon>Euteleostomi</taxon>
        <taxon>Amphibia</taxon>
        <taxon>Batrachia</taxon>
        <taxon>Caudata</taxon>
        <taxon>Salamandroidea</taxon>
        <taxon>Salamandridae</taxon>
        <taxon>Pleurodelinae</taxon>
        <taxon>Pleurodeles</taxon>
    </lineage>
</organism>
<dbReference type="AlphaFoldDB" id="A0AAV7L973"/>
<evidence type="ECO:0000313" key="3">
    <source>
        <dbReference type="Proteomes" id="UP001066276"/>
    </source>
</evidence>
<keyword evidence="3" id="KW-1185">Reference proteome</keyword>
<protein>
    <submittedName>
        <fullName evidence="2">Uncharacterized protein</fullName>
    </submittedName>
</protein>
<reference evidence="2" key="1">
    <citation type="journal article" date="2022" name="bioRxiv">
        <title>Sequencing and chromosome-scale assembly of the giantPleurodeles waltlgenome.</title>
        <authorList>
            <person name="Brown T."/>
            <person name="Elewa A."/>
            <person name="Iarovenko S."/>
            <person name="Subramanian E."/>
            <person name="Araus A.J."/>
            <person name="Petzold A."/>
            <person name="Susuki M."/>
            <person name="Suzuki K.-i.T."/>
            <person name="Hayashi T."/>
            <person name="Toyoda A."/>
            <person name="Oliveira C."/>
            <person name="Osipova E."/>
            <person name="Leigh N.D."/>
            <person name="Simon A."/>
            <person name="Yun M.H."/>
        </authorList>
    </citation>
    <scope>NUCLEOTIDE SEQUENCE</scope>
    <source>
        <strain evidence="2">20211129_DDA</strain>
        <tissue evidence="2">Liver</tissue>
    </source>
</reference>
<gene>
    <name evidence="2" type="ORF">NDU88_004602</name>
</gene>
<proteinExistence type="predicted"/>